<comment type="caution">
    <text evidence="1">The sequence shown here is derived from an EMBL/GenBank/DDBJ whole genome shotgun (WGS) entry which is preliminary data.</text>
</comment>
<organism evidence="1 2">
    <name type="scientific">Eumeta variegata</name>
    <name type="common">Bagworm moth</name>
    <name type="synonym">Eumeta japonica</name>
    <dbReference type="NCBI Taxonomy" id="151549"/>
    <lineage>
        <taxon>Eukaryota</taxon>
        <taxon>Metazoa</taxon>
        <taxon>Ecdysozoa</taxon>
        <taxon>Arthropoda</taxon>
        <taxon>Hexapoda</taxon>
        <taxon>Insecta</taxon>
        <taxon>Pterygota</taxon>
        <taxon>Neoptera</taxon>
        <taxon>Endopterygota</taxon>
        <taxon>Lepidoptera</taxon>
        <taxon>Glossata</taxon>
        <taxon>Ditrysia</taxon>
        <taxon>Tineoidea</taxon>
        <taxon>Psychidae</taxon>
        <taxon>Oiketicinae</taxon>
        <taxon>Eumeta</taxon>
    </lineage>
</organism>
<gene>
    <name evidence="1" type="ORF">EVAR_27257_1</name>
</gene>
<sequence length="127" mass="14359">MEQGSLAVFRLDGIFFKCPLTMIDFQSLMMKPEENPDTRCGTKESVCEESKKGELGYFIGKLAERSGRTYIFRGDKRDTVAHINVSVNARMAMRFIRDKKCYLLSETVASLVNADGARPSARVLWPL</sequence>
<dbReference type="EMBL" id="BGZK01000450">
    <property type="protein sequence ID" value="GBP44300.1"/>
    <property type="molecule type" value="Genomic_DNA"/>
</dbReference>
<protein>
    <submittedName>
        <fullName evidence="1">Uncharacterized protein</fullName>
    </submittedName>
</protein>
<reference evidence="1 2" key="1">
    <citation type="journal article" date="2019" name="Commun. Biol.">
        <title>The bagworm genome reveals a unique fibroin gene that provides high tensile strength.</title>
        <authorList>
            <person name="Kono N."/>
            <person name="Nakamura H."/>
            <person name="Ohtoshi R."/>
            <person name="Tomita M."/>
            <person name="Numata K."/>
            <person name="Arakawa K."/>
        </authorList>
    </citation>
    <scope>NUCLEOTIDE SEQUENCE [LARGE SCALE GENOMIC DNA]</scope>
</reference>
<dbReference type="Proteomes" id="UP000299102">
    <property type="component" value="Unassembled WGS sequence"/>
</dbReference>
<accession>A0A4C1W0B9</accession>
<name>A0A4C1W0B9_EUMVA</name>
<evidence type="ECO:0000313" key="2">
    <source>
        <dbReference type="Proteomes" id="UP000299102"/>
    </source>
</evidence>
<keyword evidence="2" id="KW-1185">Reference proteome</keyword>
<evidence type="ECO:0000313" key="1">
    <source>
        <dbReference type="EMBL" id="GBP44300.1"/>
    </source>
</evidence>
<dbReference type="AlphaFoldDB" id="A0A4C1W0B9"/>
<proteinExistence type="predicted"/>